<dbReference type="EMBL" id="UGPP01000001">
    <property type="protein sequence ID" value="STY71980.1"/>
    <property type="molecule type" value="Genomic_DNA"/>
</dbReference>
<dbReference type="STRING" id="1122216.GCA_000423385_01492"/>
<keyword evidence="7" id="KW-0998">Cell outer membrane</keyword>
<comment type="subcellular location">
    <subcellularLocation>
        <location evidence="1">Cell outer membrane</location>
    </subcellularLocation>
</comment>
<feature type="chain" id="PRO_5016689678" evidence="8">
    <location>
        <begin position="30"/>
        <end position="443"/>
    </location>
</feature>
<dbReference type="GO" id="GO:1990281">
    <property type="term" value="C:efflux pump complex"/>
    <property type="evidence" value="ECO:0007669"/>
    <property type="project" value="TreeGrafter"/>
</dbReference>
<evidence type="ECO:0000313" key="9">
    <source>
        <dbReference type="EMBL" id="STY71980.1"/>
    </source>
</evidence>
<evidence type="ECO:0000256" key="8">
    <source>
        <dbReference type="SAM" id="SignalP"/>
    </source>
</evidence>
<proteinExistence type="inferred from homology"/>
<keyword evidence="8" id="KW-0732">Signal</keyword>
<accession>A0A378NUE8</accession>
<evidence type="ECO:0000256" key="7">
    <source>
        <dbReference type="ARBA" id="ARBA00023237"/>
    </source>
</evidence>
<evidence type="ECO:0000256" key="5">
    <source>
        <dbReference type="ARBA" id="ARBA00022692"/>
    </source>
</evidence>
<keyword evidence="3" id="KW-0813">Transport</keyword>
<gene>
    <name evidence="9" type="primary">tolC_2</name>
    <name evidence="9" type="ORF">NCTC10571_02168</name>
</gene>
<dbReference type="RefSeq" id="WP_115152103.1">
    <property type="nucleotide sequence ID" value="NZ_UGPP01000001.1"/>
</dbReference>
<protein>
    <submittedName>
        <fullName evidence="9">Outer membrane protein tolC</fullName>
    </submittedName>
</protein>
<name>A0A378NUE8_9FIRM</name>
<dbReference type="InterPro" id="IPR051906">
    <property type="entry name" value="TolC-like"/>
</dbReference>
<evidence type="ECO:0000313" key="10">
    <source>
        <dbReference type="Proteomes" id="UP000255234"/>
    </source>
</evidence>
<keyword evidence="5" id="KW-0812">Transmembrane</keyword>
<dbReference type="Pfam" id="PF02321">
    <property type="entry name" value="OEP"/>
    <property type="match status" value="2"/>
</dbReference>
<dbReference type="InterPro" id="IPR003423">
    <property type="entry name" value="OMP_efflux"/>
</dbReference>
<dbReference type="SUPFAM" id="SSF56954">
    <property type="entry name" value="Outer membrane efflux proteins (OEP)"/>
    <property type="match status" value="1"/>
</dbReference>
<dbReference type="GO" id="GO:0009279">
    <property type="term" value="C:cell outer membrane"/>
    <property type="evidence" value="ECO:0007669"/>
    <property type="project" value="UniProtKB-SubCell"/>
</dbReference>
<evidence type="ECO:0000256" key="4">
    <source>
        <dbReference type="ARBA" id="ARBA00022452"/>
    </source>
</evidence>
<dbReference type="PANTHER" id="PTHR30026:SF20">
    <property type="entry name" value="OUTER MEMBRANE PROTEIN TOLC"/>
    <property type="match status" value="1"/>
</dbReference>
<evidence type="ECO:0000256" key="6">
    <source>
        <dbReference type="ARBA" id="ARBA00023136"/>
    </source>
</evidence>
<evidence type="ECO:0000256" key="3">
    <source>
        <dbReference type="ARBA" id="ARBA00022448"/>
    </source>
</evidence>
<organism evidence="9 10">
    <name type="scientific">Megamonas hypermegale</name>
    <dbReference type="NCBI Taxonomy" id="158847"/>
    <lineage>
        <taxon>Bacteria</taxon>
        <taxon>Bacillati</taxon>
        <taxon>Bacillota</taxon>
        <taxon>Negativicutes</taxon>
        <taxon>Selenomonadales</taxon>
        <taxon>Selenomonadaceae</taxon>
        <taxon>Megamonas</taxon>
    </lineage>
</organism>
<keyword evidence="4" id="KW-1134">Transmembrane beta strand</keyword>
<sequence>MNKKSLNKTITAVLLSGSLFLGGSNLAFAQDTVDLTLDNTVELALENNRTIKQSVYDTDSARWALSEAKGQKGFSINWQTVAAAASGETYDLQNRDSTYQNVVEASIPLYTGGQLENNIKSKEIGVDISDLTLENTKQQIKYDTTKGYYNILQCRNLVGVNQETVDQLQAHLDTVNAKYAAGTVAKSDVLRSQVELADAKQNLVNAENNYDLSISSLNNLIGLPIDTKINIQDELKYTKYDLSLAECMDLAMTNRPDGVAAAKSIEQAKASVKAAQAGNLPQLSAYASYTIDGDDAFNNDAAEKSEVGVKASWNLFDNNVTKAQVRQAEAALAKAQENAQYVNEGIQLEVHQAYLNLLSAEKNIQTTSVAVNQASEDYTIAQVRYTAGVGTNIDVMDAAVALTTAKTNYVQALYDYNVSKAQLDKAMGLPVDLDVQAVAAKTY</sequence>
<comment type="similarity">
    <text evidence="2">Belongs to the outer membrane factor (OMF) (TC 1.B.17) family.</text>
</comment>
<dbReference type="Gene3D" id="1.20.1600.10">
    <property type="entry name" value="Outer membrane efflux proteins (OEP)"/>
    <property type="match status" value="1"/>
</dbReference>
<dbReference type="GO" id="GO:0015562">
    <property type="term" value="F:efflux transmembrane transporter activity"/>
    <property type="evidence" value="ECO:0007669"/>
    <property type="project" value="InterPro"/>
</dbReference>
<dbReference type="AlphaFoldDB" id="A0A378NUE8"/>
<evidence type="ECO:0000256" key="2">
    <source>
        <dbReference type="ARBA" id="ARBA00007613"/>
    </source>
</evidence>
<dbReference type="PANTHER" id="PTHR30026">
    <property type="entry name" value="OUTER MEMBRANE PROTEIN TOLC"/>
    <property type="match status" value="1"/>
</dbReference>
<dbReference type="GO" id="GO:0015288">
    <property type="term" value="F:porin activity"/>
    <property type="evidence" value="ECO:0007669"/>
    <property type="project" value="TreeGrafter"/>
</dbReference>
<reference evidence="9 10" key="1">
    <citation type="submission" date="2018-06" db="EMBL/GenBank/DDBJ databases">
        <authorList>
            <consortium name="Pathogen Informatics"/>
            <person name="Doyle S."/>
        </authorList>
    </citation>
    <scope>NUCLEOTIDE SEQUENCE [LARGE SCALE GENOMIC DNA]</scope>
    <source>
        <strain evidence="9 10">NCTC10571</strain>
    </source>
</reference>
<dbReference type="Proteomes" id="UP000255234">
    <property type="component" value="Unassembled WGS sequence"/>
</dbReference>
<evidence type="ECO:0000256" key="1">
    <source>
        <dbReference type="ARBA" id="ARBA00004442"/>
    </source>
</evidence>
<keyword evidence="6" id="KW-0472">Membrane</keyword>
<feature type="signal peptide" evidence="8">
    <location>
        <begin position="1"/>
        <end position="29"/>
    </location>
</feature>